<dbReference type="PANTHER" id="PTHR45994">
    <property type="entry name" value="FI21225P1"/>
    <property type="match status" value="1"/>
</dbReference>
<gene>
    <name evidence="3" type="ORF">SCHCODRAFT_84176</name>
</gene>
<dbReference type="Gene3D" id="1.25.10.10">
    <property type="entry name" value="Leucine-rich Repeat Variant"/>
    <property type="match status" value="1"/>
</dbReference>
<reference evidence="3 4" key="1">
    <citation type="journal article" date="2010" name="Nat. Biotechnol.">
        <title>Genome sequence of the model mushroom Schizophyllum commune.</title>
        <authorList>
            <person name="Ohm R.A."/>
            <person name="de Jong J.F."/>
            <person name="Lugones L.G."/>
            <person name="Aerts A."/>
            <person name="Kothe E."/>
            <person name="Stajich J.E."/>
            <person name="de Vries R.P."/>
            <person name="Record E."/>
            <person name="Levasseur A."/>
            <person name="Baker S.E."/>
            <person name="Bartholomew K.A."/>
            <person name="Coutinho P.M."/>
            <person name="Erdmann S."/>
            <person name="Fowler T.J."/>
            <person name="Gathman A.C."/>
            <person name="Lombard V."/>
            <person name="Henrissat B."/>
            <person name="Knabe N."/>
            <person name="Kuees U."/>
            <person name="Lilly W.W."/>
            <person name="Lindquist E."/>
            <person name="Lucas S."/>
            <person name="Magnuson J.K."/>
            <person name="Piumi F."/>
            <person name="Raudaskoski M."/>
            <person name="Salamov A."/>
            <person name="Schmutz J."/>
            <person name="Schwarze F.W.M.R."/>
            <person name="vanKuyk P.A."/>
            <person name="Horton J.S."/>
            <person name="Grigoriev I.V."/>
            <person name="Woesten H.A.B."/>
        </authorList>
    </citation>
    <scope>NUCLEOTIDE SEQUENCE [LARGE SCALE GENOMIC DNA]</scope>
    <source>
        <strain evidence="4">H4-8 / FGSC 9210</strain>
    </source>
</reference>
<evidence type="ECO:0000256" key="1">
    <source>
        <dbReference type="ARBA" id="ARBA00004496"/>
    </source>
</evidence>
<dbReference type="Proteomes" id="UP000007431">
    <property type="component" value="Unassembled WGS sequence"/>
</dbReference>
<dbReference type="InterPro" id="IPR016024">
    <property type="entry name" value="ARM-type_fold"/>
</dbReference>
<dbReference type="eggNOG" id="KOG4151">
    <property type="taxonomic scope" value="Eukaryota"/>
</dbReference>
<comment type="subcellular location">
    <subcellularLocation>
        <location evidence="1">Cytoplasm</location>
    </subcellularLocation>
</comment>
<dbReference type="VEuPathDB" id="FungiDB:SCHCODRAFT_02611444"/>
<proteinExistence type="predicted"/>
<evidence type="ECO:0000256" key="2">
    <source>
        <dbReference type="ARBA" id="ARBA00022490"/>
    </source>
</evidence>
<organism evidence="4">
    <name type="scientific">Schizophyllum commune (strain H4-8 / FGSC 9210)</name>
    <name type="common">Split gill fungus</name>
    <dbReference type="NCBI Taxonomy" id="578458"/>
    <lineage>
        <taxon>Eukaryota</taxon>
        <taxon>Fungi</taxon>
        <taxon>Dikarya</taxon>
        <taxon>Basidiomycota</taxon>
        <taxon>Agaricomycotina</taxon>
        <taxon>Agaricomycetes</taxon>
        <taxon>Agaricomycetidae</taxon>
        <taxon>Agaricales</taxon>
        <taxon>Schizophyllaceae</taxon>
        <taxon>Schizophyllum</taxon>
    </lineage>
</organism>
<keyword evidence="2" id="KW-0963">Cytoplasm</keyword>
<protein>
    <submittedName>
        <fullName evidence="3">Uncharacterized protein</fullName>
    </submittedName>
</protein>
<dbReference type="STRING" id="578458.D8PQB0"/>
<name>D8PQB0_SCHCM</name>
<accession>D8PQB0</accession>
<dbReference type="InterPro" id="IPR011989">
    <property type="entry name" value="ARM-like"/>
</dbReference>
<dbReference type="EMBL" id="GL377302">
    <property type="protein sequence ID" value="EFJ03748.1"/>
    <property type="molecule type" value="Genomic_DNA"/>
</dbReference>
<dbReference type="InParanoid" id="D8PQB0"/>
<evidence type="ECO:0000313" key="4">
    <source>
        <dbReference type="Proteomes" id="UP000007431"/>
    </source>
</evidence>
<dbReference type="PANTHER" id="PTHR45994:SF1">
    <property type="entry name" value="FI21225P1"/>
    <property type="match status" value="1"/>
</dbReference>
<keyword evidence="4" id="KW-1185">Reference proteome</keyword>
<dbReference type="SUPFAM" id="SSF48371">
    <property type="entry name" value="ARM repeat"/>
    <property type="match status" value="1"/>
</dbReference>
<dbReference type="GO" id="GO:0051879">
    <property type="term" value="F:Hsp90 protein binding"/>
    <property type="evidence" value="ECO:0007669"/>
    <property type="project" value="TreeGrafter"/>
</dbReference>
<dbReference type="HOGENOM" id="CLU_1138322_0_0_1"/>
<dbReference type="AlphaFoldDB" id="D8PQB0"/>
<sequence length="212" mass="22732">MALTNLASQSPDIASRVANADGLLNKLEMLLLQDHVLVRRAAVELLCNLIAGSDAVYERYQTKSRLHVLLALSDVEDLATRLASAGALATLTASQGACIALAQLQQEKHNVARILARLIDPSSLEPSVVDDMESPAPEETDPGLVHRGVVIVRNLLVHAGSAELRKAMVQQVKAVNLHLALVQLLKAQSRNPNPALVRPLAEAIKCINDNST</sequence>
<dbReference type="GO" id="GO:0005737">
    <property type="term" value="C:cytoplasm"/>
    <property type="evidence" value="ECO:0007669"/>
    <property type="project" value="UniProtKB-SubCell"/>
</dbReference>
<evidence type="ECO:0000313" key="3">
    <source>
        <dbReference type="EMBL" id="EFJ03748.1"/>
    </source>
</evidence>